<dbReference type="Proteomes" id="UP001313282">
    <property type="component" value="Unassembled WGS sequence"/>
</dbReference>
<evidence type="ECO:0000313" key="2">
    <source>
        <dbReference type="EMBL" id="KAK6337098.1"/>
    </source>
</evidence>
<reference evidence="2 3" key="1">
    <citation type="submission" date="2019-10" db="EMBL/GenBank/DDBJ databases">
        <authorList>
            <person name="Palmer J.M."/>
        </authorList>
    </citation>
    <scope>NUCLEOTIDE SEQUENCE [LARGE SCALE GENOMIC DNA]</scope>
    <source>
        <strain evidence="2 3">TWF718</strain>
    </source>
</reference>
<organism evidence="2 3">
    <name type="scientific">Orbilia javanica</name>
    <dbReference type="NCBI Taxonomy" id="47235"/>
    <lineage>
        <taxon>Eukaryota</taxon>
        <taxon>Fungi</taxon>
        <taxon>Dikarya</taxon>
        <taxon>Ascomycota</taxon>
        <taxon>Pezizomycotina</taxon>
        <taxon>Orbiliomycetes</taxon>
        <taxon>Orbiliales</taxon>
        <taxon>Orbiliaceae</taxon>
        <taxon>Orbilia</taxon>
    </lineage>
</organism>
<dbReference type="AlphaFoldDB" id="A0AAN8MQG0"/>
<protein>
    <submittedName>
        <fullName evidence="2">Uncharacterized protein</fullName>
    </submittedName>
</protein>
<name>A0AAN8MQG0_9PEZI</name>
<evidence type="ECO:0000313" key="3">
    <source>
        <dbReference type="Proteomes" id="UP001313282"/>
    </source>
</evidence>
<evidence type="ECO:0000256" key="1">
    <source>
        <dbReference type="SAM" id="SignalP"/>
    </source>
</evidence>
<gene>
    <name evidence="2" type="ORF">TWF718_009884</name>
</gene>
<keyword evidence="3" id="KW-1185">Reference proteome</keyword>
<keyword evidence="1" id="KW-0732">Signal</keyword>
<proteinExistence type="predicted"/>
<accession>A0AAN8MQG0</accession>
<feature type="signal peptide" evidence="1">
    <location>
        <begin position="1"/>
        <end position="22"/>
    </location>
</feature>
<comment type="caution">
    <text evidence="2">The sequence shown here is derived from an EMBL/GenBank/DDBJ whole genome shotgun (WGS) entry which is preliminary data.</text>
</comment>
<feature type="chain" id="PRO_5043054379" evidence="1">
    <location>
        <begin position="23"/>
        <end position="976"/>
    </location>
</feature>
<sequence>MTKRKLLIIHVLVYVLSSRALGAGFRHRVNEDSALRPCGRGSTNIIAKCDPNGSDHSSVSLHRRDDREDQEDILDELDHYPISETKFDEISKNGMERLDRHQLRQESGAPDIATPRAEVKLNYTISPTAEVLPCPDYVQRFYELIGIEGPPGAAEPSYQEFKYSPANVINMGTSVGARATVRASIYERHIIVEWEGQAGGWMDRTKEYDTFEIDYHKVLFSSWDMARVKAMTADGSKNIYDPRYQLDFITIARIRNPDTVRILAEILRRRNLVFDDLFEIHAVDSIRGSRNFILWAALIGTPEIGAVLEMLSDWPDQFRRSVLHAVRFHLQTIGSGTELEGTISVSIAPPPVNRGITGTAEVKVFVDVGLIEISQDVVTYPGAEAFGSLSSWVTRLDHIEFRRGDSRKEPGEEKSRAVENASFRKLSFEWLFLGQAFTGKIETYVSGQEQHLVISSELPHLHPEAVRDILYQIWNRGVGSNSPLSYITFLRLTPKSVEIAREIFQAKDVGLEDGAVLTIWPSRNQWEGGIEILNRQDNEWEDEKTDMRIFKETLSECLEYLALRAILTNKAMWWWLGRPAIQAVEISYRTRGSSPDGVVFAMFIRLAGSASGSGLRSTAHAEHRRKVPIHGLESRKGRAGVYRFSQQAENNIVAPQEGYFGYDKEITAAEMRDMKTAYTKGLKELTAVFEAAVRGEARTAPSPDDLIQLLEEYKITFQNGHSIDEKVDRLFPKAQIPPALQSLIDSYGILSGGVLPPAFRSAAHAASFLYDNVSIQVGSANEDSYPYVFIQSTPTNSLAITNLPEANEAGEIPALSHALYLSWYLAGEPPGGPSETDPEVKSLDYIFILKISSQSTNIIRGLLRFHGISLVGRSVIRLVVREHIPSVASLMTPFAESGRFLGILGGVLGIPEILAVQEMTRVYQGYPSIDGRVILEVIVEWEFDTAKIFVILGDLERGFDGTWLKEELDISKEEGR</sequence>
<dbReference type="EMBL" id="JAVHNR010000007">
    <property type="protein sequence ID" value="KAK6337098.1"/>
    <property type="molecule type" value="Genomic_DNA"/>
</dbReference>